<dbReference type="Proteomes" id="UP000266305">
    <property type="component" value="Unassembled WGS sequence"/>
</dbReference>
<evidence type="ECO:0000313" key="1">
    <source>
        <dbReference type="EMBL" id="RHZ98263.1"/>
    </source>
</evidence>
<protein>
    <submittedName>
        <fullName evidence="1">Uncharacterized protein</fullName>
    </submittedName>
</protein>
<accession>A0AAX1UQP2</accession>
<gene>
    <name evidence="1" type="ORF">D1114_03315</name>
</gene>
<comment type="caution">
    <text evidence="1">The sequence shown here is derived from an EMBL/GenBank/DDBJ whole genome shotgun (WGS) entry which is preliminary data.</text>
</comment>
<organism evidence="1 2">
    <name type="scientific">Cereibacter sphaeroides</name>
    <name type="common">Rhodobacter sphaeroides</name>
    <dbReference type="NCBI Taxonomy" id="1063"/>
    <lineage>
        <taxon>Bacteria</taxon>
        <taxon>Pseudomonadati</taxon>
        <taxon>Pseudomonadota</taxon>
        <taxon>Alphaproteobacteria</taxon>
        <taxon>Rhodobacterales</taxon>
        <taxon>Paracoccaceae</taxon>
        <taxon>Cereibacter</taxon>
    </lineage>
</organism>
<dbReference type="EMBL" id="QWGP01000002">
    <property type="protein sequence ID" value="RHZ98263.1"/>
    <property type="molecule type" value="Genomic_DNA"/>
</dbReference>
<dbReference type="RefSeq" id="WP_118999310.1">
    <property type="nucleotide sequence ID" value="NZ_QWGP01000002.1"/>
</dbReference>
<reference evidence="1 2" key="1">
    <citation type="submission" date="2018-08" db="EMBL/GenBank/DDBJ databases">
        <title>Draft genome sequence of Rhodobacter sphaeroides FY.</title>
        <authorList>
            <person name="Rayyan A."/>
            <person name="Meyer T.E."/>
            <person name="Kyndt J.A."/>
        </authorList>
    </citation>
    <scope>NUCLEOTIDE SEQUENCE [LARGE SCALE GENOMIC DNA]</scope>
    <source>
        <strain evidence="1 2">FY</strain>
    </source>
</reference>
<evidence type="ECO:0000313" key="2">
    <source>
        <dbReference type="Proteomes" id="UP000266305"/>
    </source>
</evidence>
<proteinExistence type="predicted"/>
<sequence length="71" mass="7806">MMINDQDHDGAPAARDELCELSEELLRALEAEPVPEPIQILARRLATALRMQACAEPVLLPGSDVPEEQDI</sequence>
<dbReference type="AlphaFoldDB" id="A0AAX1UQP2"/>
<name>A0AAX1UQP2_CERSP</name>